<feature type="domain" description="Recombinase" evidence="2">
    <location>
        <begin position="36"/>
        <end position="158"/>
    </location>
</feature>
<organism evidence="3 4">
    <name type="scientific">Streptomyces actinomycinicus</name>
    <dbReference type="NCBI Taxonomy" id="1695166"/>
    <lineage>
        <taxon>Bacteria</taxon>
        <taxon>Bacillati</taxon>
        <taxon>Actinomycetota</taxon>
        <taxon>Actinomycetes</taxon>
        <taxon>Kitasatosporales</taxon>
        <taxon>Streptomycetaceae</taxon>
        <taxon>Streptomyces</taxon>
    </lineage>
</organism>
<dbReference type="InterPro" id="IPR011109">
    <property type="entry name" value="DNA_bind_recombinase_dom"/>
</dbReference>
<protein>
    <submittedName>
        <fullName evidence="3">Recombinase family protein</fullName>
    </submittedName>
</protein>
<dbReference type="PROSITE" id="PS51737">
    <property type="entry name" value="RECOMBINASE_DNA_BIND"/>
    <property type="match status" value="1"/>
</dbReference>
<dbReference type="InterPro" id="IPR050639">
    <property type="entry name" value="SSR_resolvase"/>
</dbReference>
<accession>A0A937JN72</accession>
<dbReference type="Gene3D" id="3.90.1750.20">
    <property type="entry name" value="Putative Large Serine Recombinase, Chain B, Domain 2"/>
    <property type="match status" value="1"/>
</dbReference>
<keyword evidence="4" id="KW-1185">Reference proteome</keyword>
<proteinExistence type="predicted"/>
<dbReference type="InterPro" id="IPR038109">
    <property type="entry name" value="DNA_bind_recomb_sf"/>
</dbReference>
<feature type="region of interest" description="Disordered" evidence="1">
    <location>
        <begin position="83"/>
        <end position="104"/>
    </location>
</feature>
<evidence type="ECO:0000313" key="3">
    <source>
        <dbReference type="EMBL" id="MBL1081163.1"/>
    </source>
</evidence>
<dbReference type="Proteomes" id="UP000661858">
    <property type="component" value="Unassembled WGS sequence"/>
</dbReference>
<dbReference type="EMBL" id="JAERRK010000002">
    <property type="protein sequence ID" value="MBL1081163.1"/>
    <property type="molecule type" value="Genomic_DNA"/>
</dbReference>
<dbReference type="RefSeq" id="WP_201831720.1">
    <property type="nucleotide sequence ID" value="NZ_JAERRK010000002.1"/>
</dbReference>
<reference evidence="3" key="1">
    <citation type="submission" date="2021-01" db="EMBL/GenBank/DDBJ databases">
        <title>WGS of actinomycetes isolated from Thailand.</title>
        <authorList>
            <person name="Thawai C."/>
        </authorList>
    </citation>
    <scope>NUCLEOTIDE SEQUENCE</scope>
    <source>
        <strain evidence="3">RCU-197</strain>
    </source>
</reference>
<evidence type="ECO:0000259" key="2">
    <source>
        <dbReference type="PROSITE" id="PS51737"/>
    </source>
</evidence>
<dbReference type="Pfam" id="PF07508">
    <property type="entry name" value="Recombinase"/>
    <property type="match status" value="1"/>
</dbReference>
<gene>
    <name evidence="3" type="ORF">JK359_04090</name>
</gene>
<comment type="caution">
    <text evidence="3">The sequence shown here is derived from an EMBL/GenBank/DDBJ whole genome shotgun (WGS) entry which is preliminary data.</text>
</comment>
<dbReference type="PANTHER" id="PTHR30461">
    <property type="entry name" value="DNA-INVERTASE FROM LAMBDOID PROPHAGE"/>
    <property type="match status" value="1"/>
</dbReference>
<dbReference type="GO" id="GO:0003677">
    <property type="term" value="F:DNA binding"/>
    <property type="evidence" value="ECO:0007669"/>
    <property type="project" value="InterPro"/>
</dbReference>
<dbReference type="AlphaFoldDB" id="A0A937JN72"/>
<evidence type="ECO:0000313" key="4">
    <source>
        <dbReference type="Proteomes" id="UP000661858"/>
    </source>
</evidence>
<evidence type="ECO:0000256" key="1">
    <source>
        <dbReference type="SAM" id="MobiDB-lite"/>
    </source>
</evidence>
<feature type="compositionally biased region" description="Basic and acidic residues" evidence="1">
    <location>
        <begin position="8"/>
        <end position="17"/>
    </location>
</feature>
<sequence>MGTLTHSVRPERARERCGPQAKFPAAGAAGRRGRPPYGYRVTAGADRSALAVVPDEGAAAVVRRIFSEYVDGRGLQDIAEGLTADGIPSPSTRGHAAADGTSYRPAGPVPGAAWSKGTVRSILVNPRYTGGPSAPFQPIVPATVAERVGELFAARRAGTGRTRPPGRTYVLRGLVRCTWCHRLMQGTHNNGESYYRCRLPGASVRAAGQDEHPRNVYLREQAAVGAVLAWLRDVRAAVRGAGCELGTLPDVPGEEHAALFRSLGLHMTYTDTSRTLRVKAAVGAGGRPLSGALRL</sequence>
<dbReference type="PANTHER" id="PTHR30461:SF23">
    <property type="entry name" value="DNA RECOMBINASE-RELATED"/>
    <property type="match status" value="1"/>
</dbReference>
<dbReference type="GO" id="GO:0000150">
    <property type="term" value="F:DNA strand exchange activity"/>
    <property type="evidence" value="ECO:0007669"/>
    <property type="project" value="InterPro"/>
</dbReference>
<name>A0A937JN72_9ACTN</name>
<feature type="region of interest" description="Disordered" evidence="1">
    <location>
        <begin position="1"/>
        <end position="34"/>
    </location>
</feature>
<feature type="compositionally biased region" description="Low complexity" evidence="1">
    <location>
        <begin position="24"/>
        <end position="34"/>
    </location>
</feature>